<organism evidence="1 2">
    <name type="scientific">Dissulfuribacter thermophilus</name>
    <dbReference type="NCBI Taxonomy" id="1156395"/>
    <lineage>
        <taxon>Bacteria</taxon>
        <taxon>Pseudomonadati</taxon>
        <taxon>Thermodesulfobacteriota</taxon>
        <taxon>Dissulfuribacteria</taxon>
        <taxon>Dissulfuribacterales</taxon>
        <taxon>Dissulfuribacteraceae</taxon>
        <taxon>Dissulfuribacter</taxon>
    </lineage>
</organism>
<dbReference type="Proteomes" id="UP000093080">
    <property type="component" value="Unassembled WGS sequence"/>
</dbReference>
<dbReference type="InterPro" id="IPR025500">
    <property type="entry name" value="DUF4390"/>
</dbReference>
<sequence>MHRIKKYLIFFIFFFWTQNLWGEDLAPIIKDFSISDRDGTLVASIMLKNGITSEVEKALNSGIPIRFSYIFELIRPGFLRNHKIKAVKEVRSMTYDHLKREYRVLIGPGTRKMISVKDMDQAKEFAFNVKDVEIVDFNTIPQGCVYILRVKCVIDKEQEAELPFKRLIGLFWNKSIETKWYEIRFRY</sequence>
<name>A0A1B9F7S9_9BACT</name>
<comment type="caution">
    <text evidence="1">The sequence shown here is derived from an EMBL/GenBank/DDBJ whole genome shotgun (WGS) entry which is preliminary data.</text>
</comment>
<dbReference type="OrthoDB" id="5431158at2"/>
<evidence type="ECO:0000313" key="1">
    <source>
        <dbReference type="EMBL" id="OCC15821.1"/>
    </source>
</evidence>
<evidence type="ECO:0000313" key="2">
    <source>
        <dbReference type="Proteomes" id="UP000093080"/>
    </source>
</evidence>
<proteinExistence type="predicted"/>
<reference evidence="1 2" key="1">
    <citation type="submission" date="2016-06" db="EMBL/GenBank/DDBJ databases">
        <title>Respiratory ammonification of nitrate coupled to the oxidation of elemental sulfur in deep-sea autotrophic thermophilic bacteria.</title>
        <authorList>
            <person name="Slobodkina G.B."/>
            <person name="Mardanov A.V."/>
            <person name="Ravin N.V."/>
            <person name="Frolova A.A."/>
            <person name="Viryasiv M.B."/>
            <person name="Chernyh N.A."/>
            <person name="Bonch-Osmolovskaya E.A."/>
            <person name="Slobodkin A.I."/>
        </authorList>
    </citation>
    <scope>NUCLEOTIDE SEQUENCE [LARGE SCALE GENOMIC DNA]</scope>
    <source>
        <strain evidence="1 2">S69</strain>
    </source>
</reference>
<dbReference type="Pfam" id="PF14334">
    <property type="entry name" value="DUF4390"/>
    <property type="match status" value="1"/>
</dbReference>
<dbReference type="AlphaFoldDB" id="A0A1B9F7S9"/>
<dbReference type="EMBL" id="MAGO01000003">
    <property type="protein sequence ID" value="OCC15821.1"/>
    <property type="molecule type" value="Genomic_DNA"/>
</dbReference>
<protein>
    <recommendedName>
        <fullName evidence="3">DUF4390 domain-containing protein</fullName>
    </recommendedName>
</protein>
<evidence type="ECO:0008006" key="3">
    <source>
        <dbReference type="Google" id="ProtNLM"/>
    </source>
</evidence>
<dbReference type="STRING" id="1156395.DBT_0746"/>
<keyword evidence="2" id="KW-1185">Reference proteome</keyword>
<gene>
    <name evidence="1" type="ORF">DBT_0746</name>
</gene>
<accession>A0A1B9F7S9</accession>
<dbReference type="RefSeq" id="WP_067616490.1">
    <property type="nucleotide sequence ID" value="NZ_MAGO01000003.1"/>
</dbReference>